<dbReference type="Proteomes" id="UP000032431">
    <property type="component" value="Chromosome I"/>
</dbReference>
<evidence type="ECO:0000256" key="1">
    <source>
        <dbReference type="ARBA" id="ARBA00022679"/>
    </source>
</evidence>
<sequence>MLFFDRKKIKGKEAERERKLPQHIGIIMDGNGRWAKKRGLPRTAGHSVGASTFKNIAKYCNKIGLKYLTVYAFSTENWKRPQEEVDAIMDLFRQYLKDSISSLDNDNIKIRFIGDISALADDLQKLIKEAEEDTADATGLTLNIAINYGGRQEIVAAAKKLCEDISKGILDPSDISEEEISKRIYTAGQPDPDLIIRPSGEKRISNFMLWQSAYTEFWYSDVLWPDFSPRHLEMAIDDYNKRIRRFGGI</sequence>
<dbReference type="OrthoDB" id="4191603at2"/>
<dbReference type="STRING" id="29343.CCDG5_1648"/>
<keyword evidence="5" id="KW-1185">Reference proteome</keyword>
<dbReference type="GO" id="GO:0005829">
    <property type="term" value="C:cytosol"/>
    <property type="evidence" value="ECO:0007669"/>
    <property type="project" value="TreeGrafter"/>
</dbReference>
<dbReference type="Pfam" id="PF01255">
    <property type="entry name" value="Prenyltransf"/>
    <property type="match status" value="1"/>
</dbReference>
<dbReference type="InterPro" id="IPR001441">
    <property type="entry name" value="UPP_synth-like"/>
</dbReference>
<comment type="function">
    <text evidence="2">Catalyzes the condensation of isopentenyl diphosphate (IPP) with allylic pyrophosphates generating different type of terpenoids.</text>
</comment>
<feature type="active site" evidence="2">
    <location>
        <position position="29"/>
    </location>
</feature>
<organism evidence="4 5">
    <name type="scientific">[Clostridium] cellulosi</name>
    <dbReference type="NCBI Taxonomy" id="29343"/>
    <lineage>
        <taxon>Bacteria</taxon>
        <taxon>Bacillati</taxon>
        <taxon>Bacillota</taxon>
        <taxon>Clostridia</taxon>
        <taxon>Eubacteriales</taxon>
        <taxon>Oscillospiraceae</taxon>
        <taxon>Oscillospiraceae incertae sedis</taxon>
    </lineage>
</organism>
<feature type="binding site" evidence="2">
    <location>
        <begin position="203"/>
        <end position="205"/>
    </location>
    <ligand>
        <name>substrate</name>
    </ligand>
</feature>
<dbReference type="EC" id="2.5.1.-" evidence="2"/>
<protein>
    <recommendedName>
        <fullName evidence="2">Isoprenyl transferase</fullName>
        <ecNumber evidence="2">2.5.1.-</ecNumber>
    </recommendedName>
</protein>
<name>A0A078KLZ9_9FIRM</name>
<dbReference type="FunFam" id="3.40.1180.10:FF:000001">
    <property type="entry name" value="(2E,6E)-farnesyl-diphosphate-specific ditrans,polycis-undecaprenyl-diphosphate synthase"/>
    <property type="match status" value="1"/>
</dbReference>
<dbReference type="PATRIC" id="fig|29343.3.peg.1734"/>
<comment type="cofactor">
    <cofactor evidence="2">
        <name>Mg(2+)</name>
        <dbReference type="ChEBI" id="CHEBI:18420"/>
    </cofactor>
    <text evidence="2">Binds 2 magnesium ions per subunit.</text>
</comment>
<evidence type="ECO:0000256" key="3">
    <source>
        <dbReference type="SAM" id="Coils"/>
    </source>
</evidence>
<dbReference type="CDD" id="cd00475">
    <property type="entry name" value="Cis_IPPS"/>
    <property type="match status" value="1"/>
</dbReference>
<feature type="active site" description="Proton acceptor" evidence="2">
    <location>
        <position position="77"/>
    </location>
</feature>
<dbReference type="SUPFAM" id="SSF64005">
    <property type="entry name" value="Undecaprenyl diphosphate synthase"/>
    <property type="match status" value="1"/>
</dbReference>
<feature type="binding site" evidence="2">
    <location>
        <begin position="30"/>
        <end position="33"/>
    </location>
    <ligand>
        <name>substrate</name>
    </ligand>
</feature>
<keyword evidence="1 2" id="KW-0808">Transferase</keyword>
<dbReference type="PROSITE" id="PS01066">
    <property type="entry name" value="UPP_SYNTHASE"/>
    <property type="match status" value="1"/>
</dbReference>
<evidence type="ECO:0000313" key="4">
    <source>
        <dbReference type="EMBL" id="CDZ24756.1"/>
    </source>
</evidence>
<feature type="binding site" evidence="2">
    <location>
        <position position="197"/>
    </location>
    <ligand>
        <name>substrate</name>
    </ligand>
</feature>
<evidence type="ECO:0000313" key="5">
    <source>
        <dbReference type="Proteomes" id="UP000032431"/>
    </source>
</evidence>
<dbReference type="HAMAP" id="MF_01139">
    <property type="entry name" value="ISPT"/>
    <property type="match status" value="1"/>
</dbReference>
<dbReference type="KEGG" id="ccel:CCDG5_1648"/>
<feature type="binding site" evidence="2">
    <location>
        <position position="80"/>
    </location>
    <ligand>
        <name>substrate</name>
    </ligand>
</feature>
<dbReference type="EMBL" id="LM995447">
    <property type="protein sequence ID" value="CDZ24756.1"/>
    <property type="molecule type" value="Genomic_DNA"/>
</dbReference>
<comment type="subunit">
    <text evidence="2">Homodimer.</text>
</comment>
<dbReference type="InterPro" id="IPR036424">
    <property type="entry name" value="UPP_synth-like_sf"/>
</dbReference>
<feature type="coiled-coil region" evidence="3">
    <location>
        <begin position="113"/>
        <end position="140"/>
    </location>
</feature>
<feature type="binding site" evidence="2">
    <location>
        <position position="78"/>
    </location>
    <ligand>
        <name>substrate</name>
    </ligand>
</feature>
<dbReference type="NCBIfam" id="NF011405">
    <property type="entry name" value="PRK14830.1"/>
    <property type="match status" value="1"/>
</dbReference>
<dbReference type="InterPro" id="IPR018520">
    <property type="entry name" value="UPP_synth-like_CS"/>
</dbReference>
<dbReference type="PANTHER" id="PTHR10291">
    <property type="entry name" value="DEHYDRODOLICHYL DIPHOSPHATE SYNTHASE FAMILY MEMBER"/>
    <property type="match status" value="1"/>
</dbReference>
<keyword evidence="3" id="KW-0175">Coiled coil</keyword>
<keyword evidence="2" id="KW-0460">Magnesium</keyword>
<reference evidence="5" key="1">
    <citation type="submission" date="2014-07" db="EMBL/GenBank/DDBJ databases">
        <authorList>
            <person name="Wibberg D."/>
        </authorList>
    </citation>
    <scope>NUCLEOTIDE SEQUENCE [LARGE SCALE GENOMIC DNA]</scope>
    <source>
        <strain evidence="5">DG5</strain>
    </source>
</reference>
<accession>A0A078KLZ9</accession>
<feature type="binding site" evidence="2">
    <location>
        <position position="34"/>
    </location>
    <ligand>
        <name>substrate</name>
    </ligand>
</feature>
<evidence type="ECO:0000256" key="2">
    <source>
        <dbReference type="HAMAP-Rule" id="MF_01139"/>
    </source>
</evidence>
<dbReference type="HOGENOM" id="CLU_038505_1_1_9"/>
<dbReference type="AlphaFoldDB" id="A0A078KLZ9"/>
<keyword evidence="2" id="KW-0479">Metal-binding</keyword>
<proteinExistence type="inferred from homology"/>
<feature type="binding site" evidence="2">
    <location>
        <begin position="74"/>
        <end position="76"/>
    </location>
    <ligand>
        <name>substrate</name>
    </ligand>
</feature>
<dbReference type="PANTHER" id="PTHR10291:SF0">
    <property type="entry name" value="DEHYDRODOLICHYL DIPHOSPHATE SYNTHASE 2"/>
    <property type="match status" value="1"/>
</dbReference>
<dbReference type="GO" id="GO:0016094">
    <property type="term" value="P:polyprenol biosynthetic process"/>
    <property type="evidence" value="ECO:0007669"/>
    <property type="project" value="TreeGrafter"/>
</dbReference>
<dbReference type="NCBIfam" id="TIGR00055">
    <property type="entry name" value="uppS"/>
    <property type="match status" value="1"/>
</dbReference>
<dbReference type="Gene3D" id="3.40.1180.10">
    <property type="entry name" value="Decaprenyl diphosphate synthase-like"/>
    <property type="match status" value="1"/>
</dbReference>
<comment type="similarity">
    <text evidence="2">Belongs to the UPP synthase family.</text>
</comment>
<feature type="binding site" evidence="2">
    <location>
        <position position="42"/>
    </location>
    <ligand>
        <name>substrate</name>
    </ligand>
</feature>
<feature type="binding site" evidence="2">
    <location>
        <position position="216"/>
    </location>
    <ligand>
        <name>Mg(2+)</name>
        <dbReference type="ChEBI" id="CHEBI:18420"/>
    </ligand>
</feature>
<dbReference type="GO" id="GO:0008834">
    <property type="term" value="F:ditrans,polycis-undecaprenyl-diphosphate synthase [(2E,6E)-farnesyl-diphosphate specific] activity"/>
    <property type="evidence" value="ECO:0007669"/>
    <property type="project" value="TreeGrafter"/>
</dbReference>
<dbReference type="GO" id="GO:0000287">
    <property type="term" value="F:magnesium ion binding"/>
    <property type="evidence" value="ECO:0007669"/>
    <property type="project" value="UniProtKB-UniRule"/>
</dbReference>
<feature type="binding site" evidence="2">
    <location>
        <position position="46"/>
    </location>
    <ligand>
        <name>substrate</name>
    </ligand>
</feature>
<gene>
    <name evidence="4" type="primary">uppS</name>
    <name evidence="4" type="ORF">CCDG5_1648</name>
</gene>
<feature type="binding site" evidence="2">
    <location>
        <position position="29"/>
    </location>
    <ligand>
        <name>Mg(2+)</name>
        <dbReference type="ChEBI" id="CHEBI:18420"/>
    </ligand>
</feature>